<proteinExistence type="predicted"/>
<name>A0A1C3KJ72_PLAOA</name>
<accession>A0A1C3KJ72</accession>
<reference evidence="1 2" key="1">
    <citation type="submission" date="2016-06" db="EMBL/GenBank/DDBJ databases">
        <authorList>
            <consortium name="Pathogen Informatics"/>
        </authorList>
    </citation>
    <scope>NUCLEOTIDE SEQUENCE [LARGE SCALE GENOMIC DNA]</scope>
</reference>
<dbReference type="AlphaFoldDB" id="A0A1C3KJ72"/>
<dbReference type="VEuPathDB" id="PlasmoDB:POWCR01_000166800"/>
<dbReference type="Proteomes" id="UP000243200">
    <property type="component" value="Unassembled WGS sequence"/>
</dbReference>
<evidence type="ECO:0000313" key="1">
    <source>
        <dbReference type="EMBL" id="SBT73938.1"/>
    </source>
</evidence>
<protein>
    <recommendedName>
        <fullName evidence="3">PIR protein</fullName>
    </recommendedName>
</protein>
<gene>
    <name evidence="1" type="primary">PowCR01_000166800</name>
    <name evidence="1" type="ORF">POWCR01_000166800</name>
</gene>
<organism evidence="1 2">
    <name type="scientific">Plasmodium ovale</name>
    <name type="common">malaria parasite P. ovale</name>
    <dbReference type="NCBI Taxonomy" id="36330"/>
    <lineage>
        <taxon>Eukaryota</taxon>
        <taxon>Sar</taxon>
        <taxon>Alveolata</taxon>
        <taxon>Apicomplexa</taxon>
        <taxon>Aconoidasida</taxon>
        <taxon>Haemosporida</taxon>
        <taxon>Plasmodiidae</taxon>
        <taxon>Plasmodium</taxon>
        <taxon>Plasmodium (Plasmodium)</taxon>
    </lineage>
</organism>
<evidence type="ECO:0008006" key="3">
    <source>
        <dbReference type="Google" id="ProtNLM"/>
    </source>
</evidence>
<sequence>MNQQKKKNEPYESISLYISQIRRIEAFSFGITNINVCSPFPKYSIIIVNLRESNYYEFLNSWLNEKLRNKNYDSLIFVTKLWDELKNKGEIYNKIPSLKDMIHCNSDYHSKKLNILDRVHNN</sequence>
<evidence type="ECO:0000313" key="2">
    <source>
        <dbReference type="Proteomes" id="UP000243200"/>
    </source>
</evidence>
<dbReference type="EMBL" id="FLRJ01000565">
    <property type="protein sequence ID" value="SBT73938.1"/>
    <property type="molecule type" value="Genomic_DNA"/>
</dbReference>